<keyword evidence="7 9" id="KW-0624">Polysaccharide degradation</keyword>
<proteinExistence type="inferred from homology"/>
<evidence type="ECO:0000256" key="9">
    <source>
        <dbReference type="RuleBase" id="RU361174"/>
    </source>
</evidence>
<evidence type="ECO:0000256" key="4">
    <source>
        <dbReference type="ARBA" id="ARBA00022801"/>
    </source>
</evidence>
<dbReference type="GO" id="GO:0031176">
    <property type="term" value="F:endo-1,4-beta-xylanase activity"/>
    <property type="evidence" value="ECO:0007669"/>
    <property type="project" value="UniProtKB-EC"/>
</dbReference>
<dbReference type="InterPro" id="IPR031158">
    <property type="entry name" value="GH10_AS"/>
</dbReference>
<dbReference type="KEGG" id="plig:NAG76_14980"/>
<feature type="transmembrane region" description="Helical" evidence="10">
    <location>
        <begin position="9"/>
        <end position="26"/>
    </location>
</feature>
<dbReference type="InterPro" id="IPR017853">
    <property type="entry name" value="GH"/>
</dbReference>
<evidence type="ECO:0000256" key="6">
    <source>
        <dbReference type="ARBA" id="ARBA00023295"/>
    </source>
</evidence>
<evidence type="ECO:0000256" key="10">
    <source>
        <dbReference type="SAM" id="Phobius"/>
    </source>
</evidence>
<evidence type="ECO:0000256" key="3">
    <source>
        <dbReference type="ARBA" id="ARBA00022651"/>
    </source>
</evidence>
<keyword evidence="4 9" id="KW-0378">Hydrolase</keyword>
<feature type="active site" description="Nucleophile" evidence="8">
    <location>
        <position position="332"/>
    </location>
</feature>
<keyword evidence="5 9" id="KW-0119">Carbohydrate metabolism</keyword>
<evidence type="ECO:0000256" key="8">
    <source>
        <dbReference type="PROSITE-ProRule" id="PRU10061"/>
    </source>
</evidence>
<evidence type="ECO:0000256" key="2">
    <source>
        <dbReference type="ARBA" id="ARBA00004851"/>
    </source>
</evidence>
<protein>
    <recommendedName>
        <fullName evidence="9">Beta-xylanase</fullName>
        <ecNumber evidence="9">3.2.1.8</ecNumber>
    </recommendedName>
</protein>
<feature type="domain" description="GH10" evidence="11">
    <location>
        <begin position="80"/>
        <end position="421"/>
    </location>
</feature>
<evidence type="ECO:0000256" key="1">
    <source>
        <dbReference type="ARBA" id="ARBA00000681"/>
    </source>
</evidence>
<sequence length="430" mass="49191">MNSIFNKKILAITGIVIVLVVTFFIINSSRNNQENIKIASNEAENIEVKPANEVIEPTDDLEPSPTLEVIVKEEVEPSVEEDIPSLYEVYSDYFPIGAAIEPFQTNGLKADLLKKHVNWIVAENAMKPVSLQPTEGNFNWTQADQLVEFAKANSMEVRFHTLVWHTQVGDWFFKDLEGKPMVDETDIDKREANKQLLLERLATHVRTIVNRYKDDVKSWDVVNEVIEPGDPDGMRASEWYNITGTDYIETAFRVAREAGGPDIKLYINDYGTDDVVKRDRLYDLVKEMLEKDVPIDGVGHQTHISINWPPVGSIIESMEKFAGLGLDNLVTELDMSLYVWDDRSDFGEEIPDHIVEKQADRYAELFEAFKEHKDIIGGVVFWGIADDHTWLSTFPITRTEAPFLFDKQLHAKQAFWAVVDPLTRQKLYKQ</sequence>
<evidence type="ECO:0000256" key="5">
    <source>
        <dbReference type="ARBA" id="ARBA00023277"/>
    </source>
</evidence>
<keyword evidence="10" id="KW-1133">Transmembrane helix</keyword>
<keyword evidence="10" id="KW-0472">Membrane</keyword>
<dbReference type="Proteomes" id="UP001056756">
    <property type="component" value="Chromosome"/>
</dbReference>
<reference evidence="12" key="1">
    <citation type="submission" date="2022-05" db="EMBL/GenBank/DDBJ databases">
        <title>Novel bacterial taxa in a minimal lignocellulolytic consortium and its capacity to transform plastics disclosed by genome-resolved metagenomics.</title>
        <authorList>
            <person name="Rodriguez C.A.D."/>
            <person name="Diaz-Garcia L."/>
            <person name="Herrera K."/>
            <person name="Tarazona N.A."/>
            <person name="Sproer C."/>
            <person name="Overmann J."/>
            <person name="Jimenez D.J."/>
        </authorList>
    </citation>
    <scope>NUCLEOTIDE SEQUENCE</scope>
    <source>
        <strain evidence="12">MAG5</strain>
    </source>
</reference>
<accession>A0A9J6ZAP3</accession>
<comment type="similarity">
    <text evidence="9">Belongs to the glycosyl hydrolase 10 (cellulase F) family.</text>
</comment>
<keyword evidence="6 9" id="KW-0326">Glycosidase</keyword>
<dbReference type="Gene3D" id="3.20.20.80">
    <property type="entry name" value="Glycosidases"/>
    <property type="match status" value="1"/>
</dbReference>
<dbReference type="EMBL" id="CP097899">
    <property type="protein sequence ID" value="URN93138.1"/>
    <property type="molecule type" value="Genomic_DNA"/>
</dbReference>
<keyword evidence="10" id="KW-0812">Transmembrane</keyword>
<dbReference type="InterPro" id="IPR044846">
    <property type="entry name" value="GH10"/>
</dbReference>
<organism evidence="12 13">
    <name type="scientific">Candidatus Pristimantibacillus lignocellulolyticus</name>
    <dbReference type="NCBI Taxonomy" id="2994561"/>
    <lineage>
        <taxon>Bacteria</taxon>
        <taxon>Bacillati</taxon>
        <taxon>Bacillota</taxon>
        <taxon>Bacilli</taxon>
        <taxon>Bacillales</taxon>
        <taxon>Paenibacillaceae</taxon>
        <taxon>Candidatus Pristimantibacillus</taxon>
    </lineage>
</organism>
<dbReference type="EC" id="3.2.1.8" evidence="9"/>
<comment type="pathway">
    <text evidence="2">Glycan degradation; xylan degradation.</text>
</comment>
<dbReference type="PANTHER" id="PTHR31490">
    <property type="entry name" value="GLYCOSYL HYDROLASE"/>
    <property type="match status" value="1"/>
</dbReference>
<dbReference type="PROSITE" id="PS00591">
    <property type="entry name" value="GH10_1"/>
    <property type="match status" value="1"/>
</dbReference>
<dbReference type="SUPFAM" id="SSF51445">
    <property type="entry name" value="(Trans)glycosidases"/>
    <property type="match status" value="1"/>
</dbReference>
<dbReference type="PROSITE" id="PS51760">
    <property type="entry name" value="GH10_2"/>
    <property type="match status" value="1"/>
</dbReference>
<name>A0A9J6ZAP3_9BACL</name>
<dbReference type="AlphaFoldDB" id="A0A9J6ZAP3"/>
<dbReference type="SMART" id="SM00633">
    <property type="entry name" value="Glyco_10"/>
    <property type="match status" value="1"/>
</dbReference>
<evidence type="ECO:0000256" key="7">
    <source>
        <dbReference type="ARBA" id="ARBA00023326"/>
    </source>
</evidence>
<dbReference type="GO" id="GO:0045493">
    <property type="term" value="P:xylan catabolic process"/>
    <property type="evidence" value="ECO:0007669"/>
    <property type="project" value="UniProtKB-KW"/>
</dbReference>
<keyword evidence="3" id="KW-0858">Xylan degradation</keyword>
<evidence type="ECO:0000313" key="13">
    <source>
        <dbReference type="Proteomes" id="UP001056756"/>
    </source>
</evidence>
<comment type="catalytic activity">
    <reaction evidence="1 9">
        <text>Endohydrolysis of (1-&gt;4)-beta-D-xylosidic linkages in xylans.</text>
        <dbReference type="EC" id="3.2.1.8"/>
    </reaction>
</comment>
<dbReference type="PANTHER" id="PTHR31490:SF90">
    <property type="entry name" value="ENDO-1,4-BETA-XYLANASE A"/>
    <property type="match status" value="1"/>
</dbReference>
<evidence type="ECO:0000313" key="12">
    <source>
        <dbReference type="EMBL" id="URN93138.1"/>
    </source>
</evidence>
<dbReference type="PRINTS" id="PR00134">
    <property type="entry name" value="GLHYDRLASE10"/>
</dbReference>
<dbReference type="InterPro" id="IPR001000">
    <property type="entry name" value="GH10_dom"/>
</dbReference>
<dbReference type="Pfam" id="PF00331">
    <property type="entry name" value="Glyco_hydro_10"/>
    <property type="match status" value="1"/>
</dbReference>
<evidence type="ECO:0000259" key="11">
    <source>
        <dbReference type="PROSITE" id="PS51760"/>
    </source>
</evidence>
<gene>
    <name evidence="12" type="ORF">NAG76_14980</name>
</gene>